<dbReference type="AlphaFoldDB" id="A0A1W1BJ61"/>
<dbReference type="EMBL" id="FPHE01000045">
    <property type="protein sequence ID" value="SFV53501.1"/>
    <property type="molecule type" value="Genomic_DNA"/>
</dbReference>
<gene>
    <name evidence="1" type="ORF">MNB_SV-12-368</name>
</gene>
<protein>
    <submittedName>
        <fullName evidence="1">Uncharacterized protein</fullName>
    </submittedName>
</protein>
<proteinExistence type="predicted"/>
<sequence>MKIDKNLDHAIKLIKYFESQAFIDEISKLMRLEDFCEGKREHLYLVLWHLKESDFELFSSFLQQCFMHYHTSQMPHR</sequence>
<accession>A0A1W1BJ61</accession>
<organism evidence="1">
    <name type="scientific">hydrothermal vent metagenome</name>
    <dbReference type="NCBI Taxonomy" id="652676"/>
    <lineage>
        <taxon>unclassified sequences</taxon>
        <taxon>metagenomes</taxon>
        <taxon>ecological metagenomes</taxon>
    </lineage>
</organism>
<reference evidence="1" key="1">
    <citation type="submission" date="2016-10" db="EMBL/GenBank/DDBJ databases">
        <authorList>
            <person name="de Groot N.N."/>
        </authorList>
    </citation>
    <scope>NUCLEOTIDE SEQUENCE</scope>
</reference>
<name>A0A1W1BJ61_9ZZZZ</name>
<evidence type="ECO:0000313" key="1">
    <source>
        <dbReference type="EMBL" id="SFV53501.1"/>
    </source>
</evidence>